<dbReference type="RefSeq" id="WP_382382364.1">
    <property type="nucleotide sequence ID" value="NZ_JBHMEZ010000011.1"/>
</dbReference>
<dbReference type="Pfam" id="PF01177">
    <property type="entry name" value="Asp_Glu_race"/>
    <property type="match status" value="1"/>
</dbReference>
<dbReference type="PROSITE" id="PS00924">
    <property type="entry name" value="ASP_GLU_RACEMASE_2"/>
    <property type="match status" value="1"/>
</dbReference>
<dbReference type="PANTHER" id="PTHR21198">
    <property type="entry name" value="GLUTAMATE RACEMASE"/>
    <property type="match status" value="1"/>
</dbReference>
<keyword evidence="4" id="KW-1185">Reference proteome</keyword>
<protein>
    <submittedName>
        <fullName evidence="3">Aspartate/glutamate racemase family protein</fullName>
    </submittedName>
</protein>
<dbReference type="InterPro" id="IPR015942">
    <property type="entry name" value="Asp/Glu/hydantoin_racemase"/>
</dbReference>
<dbReference type="SUPFAM" id="SSF53681">
    <property type="entry name" value="Aspartate/glutamate racemase"/>
    <property type="match status" value="2"/>
</dbReference>
<dbReference type="EMBL" id="JBHMEZ010000011">
    <property type="protein sequence ID" value="MFB9053187.1"/>
    <property type="molecule type" value="Genomic_DNA"/>
</dbReference>
<comment type="similarity">
    <text evidence="1">Belongs to the aspartate/glutamate racemases family.</text>
</comment>
<evidence type="ECO:0000313" key="4">
    <source>
        <dbReference type="Proteomes" id="UP001589605"/>
    </source>
</evidence>
<comment type="caution">
    <text evidence="3">The sequence shown here is derived from an EMBL/GenBank/DDBJ whole genome shotgun (WGS) entry which is preliminary data.</text>
</comment>
<name>A0ABV5F170_9FLAO</name>
<dbReference type="InterPro" id="IPR004380">
    <property type="entry name" value="Asp_race"/>
</dbReference>
<proteinExistence type="inferred from homology"/>
<dbReference type="InterPro" id="IPR001920">
    <property type="entry name" value="Asp/Glu_race"/>
</dbReference>
<dbReference type="Gene3D" id="3.40.50.1860">
    <property type="match status" value="2"/>
</dbReference>
<dbReference type="NCBIfam" id="TIGR00035">
    <property type="entry name" value="asp_race"/>
    <property type="match status" value="1"/>
</dbReference>
<gene>
    <name evidence="3" type="ORF">ACFFVB_08855</name>
</gene>
<dbReference type="PANTHER" id="PTHR21198:SF7">
    <property type="entry name" value="ASPARTATE-GLUTAMATE RACEMASE FAMILY"/>
    <property type="match status" value="1"/>
</dbReference>
<evidence type="ECO:0000313" key="3">
    <source>
        <dbReference type="EMBL" id="MFB9053187.1"/>
    </source>
</evidence>
<organism evidence="3 4">
    <name type="scientific">Formosa undariae</name>
    <dbReference type="NCBI Taxonomy" id="1325436"/>
    <lineage>
        <taxon>Bacteria</taxon>
        <taxon>Pseudomonadati</taxon>
        <taxon>Bacteroidota</taxon>
        <taxon>Flavobacteriia</taxon>
        <taxon>Flavobacteriales</taxon>
        <taxon>Flavobacteriaceae</taxon>
        <taxon>Formosa</taxon>
    </lineage>
</organism>
<dbReference type="InterPro" id="IPR033134">
    <property type="entry name" value="Asp/Glu_racemase_AS_2"/>
</dbReference>
<sequence length="267" mass="30009">MKKYIYGLLFLGLTSYVSPNEKELVKPVKLEIKVQKMHTLGLIGGTSWHSTLDYYSTINQAVNDHFGNNTNPPLLVYTLNQAEVHRFQTEDKWDSIANMLTNAALNLNKAGAESVMFCANTPHKVYNLVQEKLDFPIIHIADATAKAIKKKGLKKVCFIGTKYSMEEDFITKRIEENGLEVLVPEDEKVINELHRIIIEELTYGTVNPDSKAYVLGVLNDLINDGAEGVILGCTEFPLMIFQEDLDVPAFDTTKIHSLSAVDYILNE</sequence>
<evidence type="ECO:0000256" key="2">
    <source>
        <dbReference type="ARBA" id="ARBA00023235"/>
    </source>
</evidence>
<reference evidence="3 4" key="1">
    <citation type="submission" date="2024-09" db="EMBL/GenBank/DDBJ databases">
        <authorList>
            <person name="Sun Q."/>
            <person name="Mori K."/>
        </authorList>
    </citation>
    <scope>NUCLEOTIDE SEQUENCE [LARGE SCALE GENOMIC DNA]</scope>
    <source>
        <strain evidence="3 4">CECT 8286</strain>
    </source>
</reference>
<evidence type="ECO:0000256" key="1">
    <source>
        <dbReference type="ARBA" id="ARBA00007847"/>
    </source>
</evidence>
<accession>A0ABV5F170</accession>
<dbReference type="Proteomes" id="UP001589605">
    <property type="component" value="Unassembled WGS sequence"/>
</dbReference>
<keyword evidence="2" id="KW-0413">Isomerase</keyword>